<gene>
    <name evidence="2" type="ORF">JWS13_02130</name>
</gene>
<evidence type="ECO:0000313" key="3">
    <source>
        <dbReference type="Proteomes" id="UP000662986"/>
    </source>
</evidence>
<geneLocation type="plasmid" evidence="2 3">
    <name>unnamed5</name>
</geneLocation>
<evidence type="ECO:0008006" key="4">
    <source>
        <dbReference type="Google" id="ProtNLM"/>
    </source>
</evidence>
<organism evidence="2 3">
    <name type="scientific">Rhodococcus pseudokoreensis</name>
    <dbReference type="NCBI Taxonomy" id="2811421"/>
    <lineage>
        <taxon>Bacteria</taxon>
        <taxon>Bacillati</taxon>
        <taxon>Actinomycetota</taxon>
        <taxon>Actinomycetes</taxon>
        <taxon>Mycobacteriales</taxon>
        <taxon>Nocardiaceae</taxon>
        <taxon>Rhodococcus</taxon>
    </lineage>
</organism>
<dbReference type="RefSeq" id="WP_206004167.1">
    <property type="nucleotide sequence ID" value="NZ_CP070614.1"/>
</dbReference>
<proteinExistence type="predicted"/>
<name>A0A974VYF1_9NOCA</name>
<accession>A0A974VYF1</accession>
<reference evidence="2 3" key="2">
    <citation type="journal article" date="2022" name="Arch. Microbiol.">
        <title>Rhodococcus pseudokoreensis sp. nov. isolated from the rhizosphere of young M26 apple rootstocks.</title>
        <authorList>
            <person name="Kampfer P."/>
            <person name="Glaeser S.P."/>
            <person name="Blom J."/>
            <person name="Wolf J."/>
            <person name="Benning S."/>
            <person name="Schloter M."/>
            <person name="Neumann-Schaal M."/>
        </authorList>
    </citation>
    <scope>NUCLEOTIDE SEQUENCE [LARGE SCALE GENOMIC DNA]</scope>
    <source>
        <strain evidence="2 3">R79</strain>
    </source>
</reference>
<keyword evidence="1" id="KW-0472">Membrane</keyword>
<keyword evidence="1" id="KW-0812">Transmembrane</keyword>
<evidence type="ECO:0000313" key="2">
    <source>
        <dbReference type="EMBL" id="QSE87442.1"/>
    </source>
</evidence>
<keyword evidence="1" id="KW-1133">Transmembrane helix</keyword>
<dbReference type="Proteomes" id="UP000662986">
    <property type="component" value="Plasmid unnamed5"/>
</dbReference>
<keyword evidence="3" id="KW-1185">Reference proteome</keyword>
<keyword evidence="2" id="KW-0614">Plasmid</keyword>
<reference evidence="2 3" key="1">
    <citation type="journal article" date="2021" name="Microbiol. Resour. Announc.">
        <title>Complete Genome Sequences of Two Rhodococcus sp. Strains with Large and Linear Chromosomes, Isolated from Apple Rhizosphere.</title>
        <authorList>
            <person name="Benning S."/>
            <person name="Brugnone N."/>
            <person name="Siani R."/>
            <person name="Kublik S."/>
            <person name="Schloter M."/>
            <person name="Rad V."/>
        </authorList>
    </citation>
    <scope>NUCLEOTIDE SEQUENCE [LARGE SCALE GENOMIC DNA]</scope>
    <source>
        <strain evidence="2 3">R79</strain>
    </source>
</reference>
<evidence type="ECO:0000256" key="1">
    <source>
        <dbReference type="SAM" id="Phobius"/>
    </source>
</evidence>
<feature type="transmembrane region" description="Helical" evidence="1">
    <location>
        <begin position="20"/>
        <end position="41"/>
    </location>
</feature>
<protein>
    <recommendedName>
        <fullName evidence="4">Major facilitator superfamily (MFS) profile domain-containing protein</fullName>
    </recommendedName>
</protein>
<sequence length="50" mass="5182">MPSTLVPLAIGAVFASTHSFFAAFAALSAGPLLGAIILYFVREGGRRDSN</sequence>
<dbReference type="EMBL" id="CP070614">
    <property type="protein sequence ID" value="QSE87442.1"/>
    <property type="molecule type" value="Genomic_DNA"/>
</dbReference>